<feature type="domain" description="Outer membrane protein beta-barrel" evidence="2">
    <location>
        <begin position="13"/>
        <end position="165"/>
    </location>
</feature>
<gene>
    <name evidence="3" type="ORF">GGR21_002559</name>
</gene>
<comment type="caution">
    <text evidence="3">The sequence shown here is derived from an EMBL/GenBank/DDBJ whole genome shotgun (WGS) entry which is preliminary data.</text>
</comment>
<reference evidence="3 4" key="1">
    <citation type="submission" date="2020-08" db="EMBL/GenBank/DDBJ databases">
        <title>Genomic Encyclopedia of Type Strains, Phase IV (KMG-IV): sequencing the most valuable type-strain genomes for metagenomic binning, comparative biology and taxonomic classification.</title>
        <authorList>
            <person name="Goeker M."/>
        </authorList>
    </citation>
    <scope>NUCLEOTIDE SEQUENCE [LARGE SCALE GENOMIC DNA]</scope>
    <source>
        <strain evidence="3 4">DSM 104969</strain>
    </source>
</reference>
<organism evidence="3 4">
    <name type="scientific">Dysgonomonas hofstadii</name>
    <dbReference type="NCBI Taxonomy" id="637886"/>
    <lineage>
        <taxon>Bacteria</taxon>
        <taxon>Pseudomonadati</taxon>
        <taxon>Bacteroidota</taxon>
        <taxon>Bacteroidia</taxon>
        <taxon>Bacteroidales</taxon>
        <taxon>Dysgonomonadaceae</taxon>
        <taxon>Dysgonomonas</taxon>
    </lineage>
</organism>
<protein>
    <submittedName>
        <fullName evidence="3">Putative porin</fullName>
    </submittedName>
</protein>
<proteinExistence type="predicted"/>
<dbReference type="SUPFAM" id="SSF56925">
    <property type="entry name" value="OMPA-like"/>
    <property type="match status" value="1"/>
</dbReference>
<dbReference type="RefSeq" id="WP_183307548.1">
    <property type="nucleotide sequence ID" value="NZ_JACIEP010000008.1"/>
</dbReference>
<accession>A0A840CXN1</accession>
<evidence type="ECO:0000313" key="3">
    <source>
        <dbReference type="EMBL" id="MBB4036653.1"/>
    </source>
</evidence>
<dbReference type="Gene3D" id="2.40.160.20">
    <property type="match status" value="1"/>
</dbReference>
<dbReference type="EMBL" id="JACIEP010000008">
    <property type="protein sequence ID" value="MBB4036653.1"/>
    <property type="molecule type" value="Genomic_DNA"/>
</dbReference>
<dbReference type="InterPro" id="IPR027385">
    <property type="entry name" value="Beta-barrel_OMP"/>
</dbReference>
<dbReference type="Pfam" id="PF13505">
    <property type="entry name" value="OMP_b-brl"/>
    <property type="match status" value="1"/>
</dbReference>
<keyword evidence="4" id="KW-1185">Reference proteome</keyword>
<sequence>MKKNIRLFLTFILLIISIEEYAQHKIGVNISPLVTSEVFTFGSRDGAAVYDNDNAFSFGASYTYCFNKKIEFQTGIEYSKNNIIIKPAFTGIEYDNPSRKENFKLISFPMMVNLNFGKYIFLNGGLLFDFEISKSNSIDRQTGLGTMFGLGVKYDFDSGISLYMNPNLKLHTLIPFSSGSYYDRVFEAGIKVGITYSLSE</sequence>
<evidence type="ECO:0000313" key="4">
    <source>
        <dbReference type="Proteomes" id="UP000555103"/>
    </source>
</evidence>
<keyword evidence="1" id="KW-0732">Signal</keyword>
<evidence type="ECO:0000256" key="1">
    <source>
        <dbReference type="ARBA" id="ARBA00022729"/>
    </source>
</evidence>
<evidence type="ECO:0000259" key="2">
    <source>
        <dbReference type="Pfam" id="PF13505"/>
    </source>
</evidence>
<dbReference type="Proteomes" id="UP000555103">
    <property type="component" value="Unassembled WGS sequence"/>
</dbReference>
<dbReference type="InterPro" id="IPR011250">
    <property type="entry name" value="OMP/PagP_B-barrel"/>
</dbReference>
<name>A0A840CXN1_9BACT</name>
<dbReference type="AlphaFoldDB" id="A0A840CXN1"/>